<proteinExistence type="predicted"/>
<dbReference type="PANTHER" id="PTHR46327:SF9">
    <property type="entry name" value="MYB_SANT-LIKE DNA-BINDING DOMAIN-CONTAINING PROTEIN"/>
    <property type="match status" value="1"/>
</dbReference>
<name>A0A5D2CXI8_GOSDA</name>
<dbReference type="EMBL" id="CM017704">
    <property type="protein sequence ID" value="TYG73478.1"/>
    <property type="molecule type" value="Genomic_DNA"/>
</dbReference>
<dbReference type="AlphaFoldDB" id="A0A5D2CXI8"/>
<keyword evidence="2" id="KW-1185">Reference proteome</keyword>
<gene>
    <name evidence="1" type="ORF">ES288_D04G104300v1</name>
</gene>
<evidence type="ECO:0000313" key="1">
    <source>
        <dbReference type="EMBL" id="TYG73478.1"/>
    </source>
</evidence>
<dbReference type="Proteomes" id="UP000323506">
    <property type="component" value="Chromosome D04"/>
</dbReference>
<organism evidence="1 2">
    <name type="scientific">Gossypium darwinii</name>
    <name type="common">Darwin's cotton</name>
    <name type="synonym">Gossypium barbadense var. darwinii</name>
    <dbReference type="NCBI Taxonomy" id="34276"/>
    <lineage>
        <taxon>Eukaryota</taxon>
        <taxon>Viridiplantae</taxon>
        <taxon>Streptophyta</taxon>
        <taxon>Embryophyta</taxon>
        <taxon>Tracheophyta</taxon>
        <taxon>Spermatophyta</taxon>
        <taxon>Magnoliopsida</taxon>
        <taxon>eudicotyledons</taxon>
        <taxon>Gunneridae</taxon>
        <taxon>Pentapetalae</taxon>
        <taxon>rosids</taxon>
        <taxon>malvids</taxon>
        <taxon>Malvales</taxon>
        <taxon>Malvaceae</taxon>
        <taxon>Malvoideae</taxon>
        <taxon>Gossypium</taxon>
    </lineage>
</organism>
<accession>A0A5D2CXI8</accession>
<sequence length="135" mass="15708">MNFSKEKGVSPVIDITDRSVSVEDEPSCSEIGNGEKCNGKNGWPWKRMKWKDNVVRLLITVVVGKRGRGRENHSRGRMVGKRERDGRAVIQGGKWHLRYVCNRKWFVVTVLLTNPKLSDCWCNLRYFHLWSTDFI</sequence>
<protein>
    <submittedName>
        <fullName evidence="1">Uncharacterized protein</fullName>
    </submittedName>
</protein>
<evidence type="ECO:0000313" key="2">
    <source>
        <dbReference type="Proteomes" id="UP000323506"/>
    </source>
</evidence>
<reference evidence="1 2" key="1">
    <citation type="submission" date="2019-06" db="EMBL/GenBank/DDBJ databases">
        <title>WGS assembly of Gossypium darwinii.</title>
        <authorList>
            <person name="Chen Z.J."/>
            <person name="Sreedasyam A."/>
            <person name="Ando A."/>
            <person name="Song Q."/>
            <person name="De L."/>
            <person name="Hulse-Kemp A."/>
            <person name="Ding M."/>
            <person name="Ye W."/>
            <person name="Kirkbride R."/>
            <person name="Jenkins J."/>
            <person name="Plott C."/>
            <person name="Lovell J."/>
            <person name="Lin Y.-M."/>
            <person name="Vaughn R."/>
            <person name="Liu B."/>
            <person name="Li W."/>
            <person name="Simpson S."/>
            <person name="Scheffler B."/>
            <person name="Saski C."/>
            <person name="Grover C."/>
            <person name="Hu G."/>
            <person name="Conover J."/>
            <person name="Carlson J."/>
            <person name="Shu S."/>
            <person name="Boston L."/>
            <person name="Williams M."/>
            <person name="Peterson D."/>
            <person name="Mcgee K."/>
            <person name="Jones D."/>
            <person name="Wendel J."/>
            <person name="Stelly D."/>
            <person name="Grimwood J."/>
            <person name="Schmutz J."/>
        </authorList>
    </citation>
    <scope>NUCLEOTIDE SEQUENCE [LARGE SCALE GENOMIC DNA]</scope>
    <source>
        <strain evidence="1">1808015.09</strain>
    </source>
</reference>
<dbReference type="PANTHER" id="PTHR46327">
    <property type="entry name" value="F16F4.11 PROTEIN-RELATED"/>
    <property type="match status" value="1"/>
</dbReference>